<dbReference type="CDD" id="cd08204">
    <property type="entry name" value="ArfGap"/>
    <property type="match status" value="1"/>
</dbReference>
<feature type="compositionally biased region" description="Polar residues" evidence="2">
    <location>
        <begin position="766"/>
        <end position="784"/>
    </location>
</feature>
<dbReference type="InterPro" id="IPR038508">
    <property type="entry name" value="ArfGAP_dom_sf"/>
</dbReference>
<organism evidence="5 6">
    <name type="scientific">Myxozyma melibiosi</name>
    <dbReference type="NCBI Taxonomy" id="54550"/>
    <lineage>
        <taxon>Eukaryota</taxon>
        <taxon>Fungi</taxon>
        <taxon>Dikarya</taxon>
        <taxon>Ascomycota</taxon>
        <taxon>Saccharomycotina</taxon>
        <taxon>Lipomycetes</taxon>
        <taxon>Lipomycetales</taxon>
        <taxon>Lipomycetaceae</taxon>
        <taxon>Myxozyma</taxon>
    </lineage>
</organism>
<feature type="compositionally biased region" description="Low complexity" evidence="2">
    <location>
        <begin position="482"/>
        <end position="496"/>
    </location>
</feature>
<feature type="region of interest" description="Disordered" evidence="2">
    <location>
        <begin position="134"/>
        <end position="516"/>
    </location>
</feature>
<evidence type="ECO:0000313" key="5">
    <source>
        <dbReference type="EMBL" id="KAK7206287.1"/>
    </source>
</evidence>
<feature type="compositionally biased region" description="Low complexity" evidence="2">
    <location>
        <begin position="547"/>
        <end position="645"/>
    </location>
</feature>
<dbReference type="RefSeq" id="XP_064769320.1">
    <property type="nucleotide sequence ID" value="XM_064912268.1"/>
</dbReference>
<dbReference type="SUPFAM" id="SSF57863">
    <property type="entry name" value="ArfGap/RecO-like zinc finger"/>
    <property type="match status" value="1"/>
</dbReference>
<dbReference type="InterPro" id="IPR037278">
    <property type="entry name" value="ARFGAP/RecO"/>
</dbReference>
<reference evidence="5 6" key="1">
    <citation type="submission" date="2024-03" db="EMBL/GenBank/DDBJ databases">
        <title>Genome-scale model development and genomic sequencing of the oleaginous clade Lipomyces.</title>
        <authorList>
            <consortium name="Lawrence Berkeley National Laboratory"/>
            <person name="Czajka J.J."/>
            <person name="Han Y."/>
            <person name="Kim J."/>
            <person name="Mondo S.J."/>
            <person name="Hofstad B.A."/>
            <person name="Robles A."/>
            <person name="Haridas S."/>
            <person name="Riley R."/>
            <person name="LaButti K."/>
            <person name="Pangilinan J."/>
            <person name="Andreopoulos W."/>
            <person name="Lipzen A."/>
            <person name="Yan J."/>
            <person name="Wang M."/>
            <person name="Ng V."/>
            <person name="Grigoriev I.V."/>
            <person name="Spatafora J.W."/>
            <person name="Magnuson J.K."/>
            <person name="Baker S.E."/>
            <person name="Pomraning K.R."/>
        </authorList>
    </citation>
    <scope>NUCLEOTIDE SEQUENCE [LARGE SCALE GENOMIC DNA]</scope>
    <source>
        <strain evidence="5 6">Phaff 52-87</strain>
    </source>
</reference>
<dbReference type="SMART" id="SM00165">
    <property type="entry name" value="UBA"/>
    <property type="match status" value="1"/>
</dbReference>
<keyword evidence="6" id="KW-1185">Reference proteome</keyword>
<dbReference type="Gene3D" id="1.10.220.150">
    <property type="entry name" value="Arf GTPase activating protein"/>
    <property type="match status" value="1"/>
</dbReference>
<feature type="domain" description="UBA" evidence="3">
    <location>
        <begin position="226"/>
        <end position="268"/>
    </location>
</feature>
<dbReference type="SMART" id="SM00105">
    <property type="entry name" value="ArfGap"/>
    <property type="match status" value="1"/>
</dbReference>
<evidence type="ECO:0008006" key="7">
    <source>
        <dbReference type="Google" id="ProtNLM"/>
    </source>
</evidence>
<feature type="compositionally biased region" description="Low complexity" evidence="2">
    <location>
        <begin position="463"/>
        <end position="474"/>
    </location>
</feature>
<comment type="caution">
    <text evidence="5">The sequence shown here is derived from an EMBL/GenBank/DDBJ whole genome shotgun (WGS) entry which is preliminary data.</text>
</comment>
<feature type="region of interest" description="Disordered" evidence="2">
    <location>
        <begin position="546"/>
        <end position="688"/>
    </location>
</feature>
<feature type="compositionally biased region" description="Basic and acidic residues" evidence="2">
    <location>
        <begin position="172"/>
        <end position="255"/>
    </location>
</feature>
<dbReference type="InterPro" id="IPR051718">
    <property type="entry name" value="ARF_GTPase-activating"/>
</dbReference>
<protein>
    <recommendedName>
        <fullName evidence="7">Arf-GAP domain-containing protein</fullName>
    </recommendedName>
</protein>
<dbReference type="GeneID" id="90037780"/>
<feature type="compositionally biased region" description="Polar residues" evidence="2">
    <location>
        <begin position="646"/>
        <end position="655"/>
    </location>
</feature>
<dbReference type="PANTHER" id="PTHR45705">
    <property type="entry name" value="FI20236P1"/>
    <property type="match status" value="1"/>
</dbReference>
<dbReference type="PANTHER" id="PTHR45705:SF7">
    <property type="entry name" value="ACTIVATING PROTEIN FOR ARF, PUTATIVE (AFU_ORTHOLOGUE AFUA_4G09120)-RELATED"/>
    <property type="match status" value="1"/>
</dbReference>
<dbReference type="PRINTS" id="PR00405">
    <property type="entry name" value="REVINTRACTNG"/>
</dbReference>
<gene>
    <name evidence="5" type="ORF">BZA70DRAFT_276223</name>
</gene>
<keyword evidence="1" id="KW-0862">Zinc</keyword>
<feature type="compositionally biased region" description="Low complexity" evidence="2">
    <location>
        <begin position="364"/>
        <end position="384"/>
    </location>
</feature>
<feature type="region of interest" description="Disordered" evidence="2">
    <location>
        <begin position="716"/>
        <end position="806"/>
    </location>
</feature>
<name>A0ABR1F8X4_9ASCO</name>
<dbReference type="EMBL" id="JBBJBU010000003">
    <property type="protein sequence ID" value="KAK7206287.1"/>
    <property type="molecule type" value="Genomic_DNA"/>
</dbReference>
<evidence type="ECO:0000259" key="3">
    <source>
        <dbReference type="PROSITE" id="PS50030"/>
    </source>
</evidence>
<feature type="compositionally biased region" description="Low complexity" evidence="2">
    <location>
        <begin position="391"/>
        <end position="406"/>
    </location>
</feature>
<dbReference type="InterPro" id="IPR001164">
    <property type="entry name" value="ArfGAP_dom"/>
</dbReference>
<keyword evidence="1" id="KW-0863">Zinc-finger</keyword>
<dbReference type="InterPro" id="IPR015940">
    <property type="entry name" value="UBA"/>
</dbReference>
<feature type="compositionally biased region" description="Polar residues" evidence="2">
    <location>
        <begin position="347"/>
        <end position="363"/>
    </location>
</feature>
<evidence type="ECO:0000256" key="1">
    <source>
        <dbReference type="PROSITE-ProRule" id="PRU00288"/>
    </source>
</evidence>
<dbReference type="PROSITE" id="PS50115">
    <property type="entry name" value="ARFGAP"/>
    <property type="match status" value="1"/>
</dbReference>
<evidence type="ECO:0000259" key="4">
    <source>
        <dbReference type="PROSITE" id="PS50115"/>
    </source>
</evidence>
<feature type="compositionally biased region" description="Polar residues" evidence="2">
    <location>
        <begin position="285"/>
        <end position="312"/>
    </location>
</feature>
<dbReference type="Pfam" id="PF01412">
    <property type="entry name" value="ArfGap"/>
    <property type="match status" value="1"/>
</dbReference>
<feature type="compositionally biased region" description="Low complexity" evidence="2">
    <location>
        <begin position="740"/>
        <end position="749"/>
    </location>
</feature>
<dbReference type="SUPFAM" id="SSF46934">
    <property type="entry name" value="UBA-like"/>
    <property type="match status" value="1"/>
</dbReference>
<feature type="compositionally biased region" description="Low complexity" evidence="2">
    <location>
        <begin position="716"/>
        <end position="728"/>
    </location>
</feature>
<feature type="compositionally biased region" description="Low complexity" evidence="2">
    <location>
        <begin position="327"/>
        <end position="346"/>
    </location>
</feature>
<dbReference type="PROSITE" id="PS50030">
    <property type="entry name" value="UBA"/>
    <property type="match status" value="1"/>
</dbReference>
<evidence type="ECO:0000313" key="6">
    <source>
        <dbReference type="Proteomes" id="UP001498771"/>
    </source>
</evidence>
<accession>A0ABR1F8X4</accession>
<feature type="compositionally biased region" description="Polar residues" evidence="2">
    <location>
        <begin position="407"/>
        <end position="419"/>
    </location>
</feature>
<feature type="compositionally biased region" description="Polar residues" evidence="2">
    <location>
        <begin position="425"/>
        <end position="451"/>
    </location>
</feature>
<keyword evidence="1" id="KW-0479">Metal-binding</keyword>
<dbReference type="InterPro" id="IPR009060">
    <property type="entry name" value="UBA-like_sf"/>
</dbReference>
<dbReference type="Gene3D" id="1.10.8.10">
    <property type="entry name" value="DNA helicase RuvA subunit, C-terminal domain"/>
    <property type="match status" value="1"/>
</dbReference>
<proteinExistence type="predicted"/>
<evidence type="ECO:0000256" key="2">
    <source>
        <dbReference type="SAM" id="MobiDB-lite"/>
    </source>
</evidence>
<feature type="compositionally biased region" description="Low complexity" evidence="2">
    <location>
        <begin position="656"/>
        <end position="688"/>
    </location>
</feature>
<dbReference type="Proteomes" id="UP001498771">
    <property type="component" value="Unassembled WGS sequence"/>
</dbReference>
<feature type="domain" description="Arf-GAP" evidence="4">
    <location>
        <begin position="10"/>
        <end position="123"/>
    </location>
</feature>
<sequence>MSKRQQMKNEALLRDLSDLPENRRCADCGARNPGWASWNLGVFLCMRCAGIHRKMGTHVSKVKSLSVDSWSVDQIYGMRDMGNKKANSIWDPDNHGSRMLGYDADDDSAVERYIRDKYERGKFRRDADDFGGRRSSGYDDYEDNDYGVGGSRGIKESSSSGPSRWFRKSKNKKEAKDDDPYGDTYEARPARNGSRRERRNDEDDFGKSRERDRPSRNRRTSEFHEDYDYKDKVSKLRDMGFSDSRKNLDALERSNGDILRAIEILTGDESSESKPRLPPRPGSVSAPSSGATSQPSTSTTTGNAPSAAQPFQQPMYDQYGNQIGVFPAQQQPQQQQYQPQAAAPQQFNQLTGMPSQYGQPAANQQGMAQPSQLQQQQPQNLFAQPTGAPFQQPQTSQQTQVNPQQSYGASLFQSQQQPANPSPFQPFQSTATGASTGYGQQRNSLLPQATGFNGGMNGYGNLPQQGSQQQPSSQNAFTSPFNGQTQQQGIQNNRNTSTSVDLLGDPVTTTPTTFSTGYQPLTSSLLAGQQSQPQNQNALANSFSAMSLQSGTQQTQPQQQNQQQQLQQQPQSQSLLPQRTGYIQPQQTGYPQQQQQPVQQQQHIQQSAFAQYPMQTGMPTQQQQPQQQPQQQQQQQQQQLPQGQPFASQYGQMPTQYGQQSIQQPVQQPYGGQPQQQQQFAQPQMQQPMRTGIDKSTIMSLYSHPDYFSSPVAIPQNQQQQQMPNGNQSLLGGPAVGSNQQYGVQQQQQPVKETPSLKPGSHNPFLAQQQPQSQPAMGNNQNGGRASPDAFGQLSAFTGNGGGSRW</sequence>